<dbReference type="EMBL" id="VHSH01000008">
    <property type="protein sequence ID" value="TQV76089.1"/>
    <property type="molecule type" value="Genomic_DNA"/>
</dbReference>
<evidence type="ECO:0000313" key="3">
    <source>
        <dbReference type="Proteomes" id="UP000315252"/>
    </source>
</evidence>
<feature type="transmembrane region" description="Helical" evidence="1">
    <location>
        <begin position="12"/>
        <end position="43"/>
    </location>
</feature>
<sequence>MIVLLSPTLIVVGLFLFVIPGLILYAAPSVFFYSLALTLLVLVLRPVGKLRWGLAPALLAFVSFYIPFSNNQETYKRVEQLTRDDVDVETPIKLSGTLALITSRTATFRRSDENNCNRLCQRLLYNGAVDRVMVGVHRKQSDDDFVGTSTTDDTLTTVYFIEKRETCPLNPDTESAVTQRILLGECIVSEGGRLSDAEIIYVTEPVTERRRFKLSARFNLGAVAVSARRKRVIERTDNGYRTLFQTTETKAEPLSHPLILTGIGHGGGSLQMSLGFLRSEFVQNDLQAFAYHEEPRIFGAVTDPVKAPFIGARSEAREFVRRAVLSRGAARQAGHDFFPHYLASFRDRNLDSTPGQDLTPTQDDVDLVLLALKDERITPGFGLRRFNEKLSPVPDELIAAMADRILNTPDQTNVVRSLSTAIGALPAGQGAIISDQILEIFQNDELRSIAWEAVARLGDGEPDAAVYYVSAFRAWYGRNKTKQNLSREDLPRGALIGICLMEERAFSVKDDLLEILRDTESAQISYPIIKALVNMGAVEELKREYEETERWERVLNAIRVKKLYEDKYQKFCGLS</sequence>
<dbReference type="AlphaFoldDB" id="A0A545TFT8"/>
<name>A0A545TFT8_9PROT</name>
<comment type="caution">
    <text evidence="2">The sequence shown here is derived from an EMBL/GenBank/DDBJ whole genome shotgun (WGS) entry which is preliminary data.</text>
</comment>
<protein>
    <submittedName>
        <fullName evidence="2">Uncharacterized protein</fullName>
    </submittedName>
</protein>
<evidence type="ECO:0000256" key="1">
    <source>
        <dbReference type="SAM" id="Phobius"/>
    </source>
</evidence>
<proteinExistence type="predicted"/>
<evidence type="ECO:0000313" key="2">
    <source>
        <dbReference type="EMBL" id="TQV76089.1"/>
    </source>
</evidence>
<keyword evidence="3" id="KW-1185">Reference proteome</keyword>
<keyword evidence="1" id="KW-0472">Membrane</keyword>
<dbReference type="OrthoDB" id="9875788at2"/>
<feature type="transmembrane region" description="Helical" evidence="1">
    <location>
        <begin position="50"/>
        <end position="68"/>
    </location>
</feature>
<dbReference type="Proteomes" id="UP000315252">
    <property type="component" value="Unassembled WGS sequence"/>
</dbReference>
<organism evidence="2 3">
    <name type="scientific">Denitrobaculum tricleocarpae</name>
    <dbReference type="NCBI Taxonomy" id="2591009"/>
    <lineage>
        <taxon>Bacteria</taxon>
        <taxon>Pseudomonadati</taxon>
        <taxon>Pseudomonadota</taxon>
        <taxon>Alphaproteobacteria</taxon>
        <taxon>Rhodospirillales</taxon>
        <taxon>Rhodospirillaceae</taxon>
        <taxon>Denitrobaculum</taxon>
    </lineage>
</organism>
<keyword evidence="1" id="KW-1133">Transmembrane helix</keyword>
<reference evidence="2 3" key="1">
    <citation type="submission" date="2019-06" db="EMBL/GenBank/DDBJ databases">
        <title>Whole genome sequence for Rhodospirillaceae sp. R148.</title>
        <authorList>
            <person name="Wang G."/>
        </authorList>
    </citation>
    <scope>NUCLEOTIDE SEQUENCE [LARGE SCALE GENOMIC DNA]</scope>
    <source>
        <strain evidence="2 3">R148</strain>
    </source>
</reference>
<gene>
    <name evidence="2" type="ORF">FKG95_20800</name>
</gene>
<accession>A0A545TFT8</accession>
<dbReference type="RefSeq" id="WP_142898352.1">
    <property type="nucleotide sequence ID" value="NZ_ML660059.1"/>
</dbReference>
<keyword evidence="1" id="KW-0812">Transmembrane</keyword>